<evidence type="ECO:0000256" key="1">
    <source>
        <dbReference type="ARBA" id="ARBA00004479"/>
    </source>
</evidence>
<keyword evidence="2 8" id="KW-0812">Transmembrane</keyword>
<keyword evidence="4 8" id="KW-1133">Transmembrane helix</keyword>
<dbReference type="RefSeq" id="XP_022668902.1">
    <property type="nucleotide sequence ID" value="XM_022813167.1"/>
</dbReference>
<dbReference type="Gene3D" id="3.30.1680.10">
    <property type="entry name" value="ligand-binding face of the semaphorins, domain 2"/>
    <property type="match status" value="1"/>
</dbReference>
<dbReference type="InParanoid" id="A0A7M7L237"/>
<dbReference type="Proteomes" id="UP000594260">
    <property type="component" value="Unplaced"/>
</dbReference>
<keyword evidence="3 9" id="KW-0732">Signal</keyword>
<evidence type="ECO:0008006" key="12">
    <source>
        <dbReference type="Google" id="ProtNLM"/>
    </source>
</evidence>
<feature type="compositionally biased region" description="Polar residues" evidence="7">
    <location>
        <begin position="54"/>
        <end position="64"/>
    </location>
</feature>
<feature type="signal peptide" evidence="9">
    <location>
        <begin position="1"/>
        <end position="25"/>
    </location>
</feature>
<name>A0A7M7L237_VARDE</name>
<sequence>MFLAPRRNVLAIVLLVGSFLACVSAEQHALASLTKPSQKMEATKKPVAPKKNVSPKTNLSNKELSTTSISPSSDAQSSESSSDLVSHSSQNSDPSEQSSAATRLSNQNTDTPPSVDTSSKRPPSGQGQDAETGAAFSTDEVTMPSVYSIPSDYTNQTDEAHEYYSSSIVTDPVRADTLWIDLDRLSDTVTHDMLSESYRRAATVNLTFLFPFYGHPINNVTIATGGFLYVGYALHLWLAATQYIAPLMANFKASVNSSASALKYHDNGTMFVVEWRNVHLDDKPEAGNFTFQAILHDNGDIFFVYREIPIAISEIAEKNHPVKVGISDAYLFNSVVSPLKRKTIYEYHSINKKSDLLRSHTAIVMSALPTCVSLKTCEECTTAQINFNCTWCDAVRRCSSGVDRHRQSWINNKCKENAMIHKDQCRMEAVNALAVGGAAAAASSDGSNSSSDAGGLLALLVLVVLILALVGWLIYAYHNPRSASGQLLIKYRPSQWKRHGEARYIAAGSLHM</sequence>
<comment type="subcellular location">
    <subcellularLocation>
        <location evidence="1">Membrane</location>
        <topology evidence="1">Single-pass type I membrane protein</topology>
    </subcellularLocation>
</comment>
<evidence type="ECO:0000313" key="10">
    <source>
        <dbReference type="EnsemblMetazoa" id="XP_022668902"/>
    </source>
</evidence>
<reference evidence="10" key="1">
    <citation type="submission" date="2021-01" db="UniProtKB">
        <authorList>
            <consortium name="EnsemblMetazoa"/>
        </authorList>
    </citation>
    <scope>IDENTIFICATION</scope>
</reference>
<evidence type="ECO:0000256" key="7">
    <source>
        <dbReference type="SAM" id="MobiDB-lite"/>
    </source>
</evidence>
<evidence type="ECO:0000256" key="3">
    <source>
        <dbReference type="ARBA" id="ARBA00022729"/>
    </source>
</evidence>
<keyword evidence="5 8" id="KW-0472">Membrane</keyword>
<keyword evidence="11" id="KW-1185">Reference proteome</keyword>
<feature type="region of interest" description="Disordered" evidence="7">
    <location>
        <begin position="35"/>
        <end position="141"/>
    </location>
</feature>
<feature type="chain" id="PRO_5029751366" description="Plexin domain-containing protein 2" evidence="9">
    <location>
        <begin position="26"/>
        <end position="512"/>
    </location>
</feature>
<proteinExistence type="predicted"/>
<dbReference type="EnsemblMetazoa" id="XM_022813167">
    <property type="protein sequence ID" value="XP_022668902"/>
    <property type="gene ID" value="LOC111253568"/>
</dbReference>
<dbReference type="AlphaFoldDB" id="A0A7M7L237"/>
<dbReference type="FunCoup" id="A0A7M7L237">
    <property type="interactions" value="158"/>
</dbReference>
<dbReference type="PANTHER" id="PTHR13055:SF12">
    <property type="entry name" value="LD40707P"/>
    <property type="match status" value="1"/>
</dbReference>
<keyword evidence="6" id="KW-0325">Glycoprotein</keyword>
<feature type="compositionally biased region" description="Low complexity" evidence="7">
    <location>
        <begin position="65"/>
        <end position="99"/>
    </location>
</feature>
<organism evidence="10 11">
    <name type="scientific">Varroa destructor</name>
    <name type="common">Honeybee mite</name>
    <dbReference type="NCBI Taxonomy" id="109461"/>
    <lineage>
        <taxon>Eukaryota</taxon>
        <taxon>Metazoa</taxon>
        <taxon>Ecdysozoa</taxon>
        <taxon>Arthropoda</taxon>
        <taxon>Chelicerata</taxon>
        <taxon>Arachnida</taxon>
        <taxon>Acari</taxon>
        <taxon>Parasitiformes</taxon>
        <taxon>Mesostigmata</taxon>
        <taxon>Gamasina</taxon>
        <taxon>Dermanyssoidea</taxon>
        <taxon>Varroidae</taxon>
        <taxon>Varroa</taxon>
    </lineage>
</organism>
<dbReference type="KEGG" id="vde:111253568"/>
<dbReference type="Pfam" id="PF01437">
    <property type="entry name" value="PSI"/>
    <property type="match status" value="1"/>
</dbReference>
<evidence type="ECO:0000256" key="9">
    <source>
        <dbReference type="SAM" id="SignalP"/>
    </source>
</evidence>
<evidence type="ECO:0000256" key="2">
    <source>
        <dbReference type="ARBA" id="ARBA00022692"/>
    </source>
</evidence>
<dbReference type="GeneID" id="111253568"/>
<dbReference type="OMA" id="MIINERE"/>
<dbReference type="InterPro" id="IPR031152">
    <property type="entry name" value="PLXDC"/>
</dbReference>
<dbReference type="GO" id="GO:0016020">
    <property type="term" value="C:membrane"/>
    <property type="evidence" value="ECO:0007669"/>
    <property type="project" value="UniProtKB-SubCell"/>
</dbReference>
<protein>
    <recommendedName>
        <fullName evidence="12">Plexin domain-containing protein 2</fullName>
    </recommendedName>
</protein>
<evidence type="ECO:0000313" key="11">
    <source>
        <dbReference type="Proteomes" id="UP000594260"/>
    </source>
</evidence>
<dbReference type="InterPro" id="IPR002165">
    <property type="entry name" value="Plexin_repeat"/>
</dbReference>
<dbReference type="PANTHER" id="PTHR13055">
    <property type="entry name" value="TUMOR ENDOTHELIAL MARKER 7 RELATED"/>
    <property type="match status" value="1"/>
</dbReference>
<dbReference type="OrthoDB" id="6285106at2759"/>
<evidence type="ECO:0000256" key="6">
    <source>
        <dbReference type="ARBA" id="ARBA00023180"/>
    </source>
</evidence>
<feature type="transmembrane region" description="Helical" evidence="8">
    <location>
        <begin position="453"/>
        <end position="477"/>
    </location>
</feature>
<evidence type="ECO:0000256" key="5">
    <source>
        <dbReference type="ARBA" id="ARBA00023136"/>
    </source>
</evidence>
<feature type="compositionally biased region" description="Polar residues" evidence="7">
    <location>
        <begin position="100"/>
        <end position="129"/>
    </location>
</feature>
<evidence type="ECO:0000256" key="8">
    <source>
        <dbReference type="SAM" id="Phobius"/>
    </source>
</evidence>
<evidence type="ECO:0000256" key="4">
    <source>
        <dbReference type="ARBA" id="ARBA00022989"/>
    </source>
</evidence>
<accession>A0A7M7L237</accession>
<dbReference type="PROSITE" id="PS51257">
    <property type="entry name" value="PROKAR_LIPOPROTEIN"/>
    <property type="match status" value="1"/>
</dbReference>